<keyword evidence="3" id="KW-1185">Reference proteome</keyword>
<comment type="caution">
    <text evidence="2">The sequence shown here is derived from an EMBL/GenBank/DDBJ whole genome shotgun (WGS) entry which is preliminary data.</text>
</comment>
<dbReference type="Proteomes" id="UP001632038">
    <property type="component" value="Unassembled WGS sequence"/>
</dbReference>
<protein>
    <recommendedName>
        <fullName evidence="1">Retrotransposon gag domain-containing protein</fullName>
    </recommendedName>
</protein>
<evidence type="ECO:0000313" key="2">
    <source>
        <dbReference type="EMBL" id="KAL3637420.1"/>
    </source>
</evidence>
<gene>
    <name evidence="2" type="ORF">CASFOL_018588</name>
</gene>
<dbReference type="EMBL" id="JAVIJP010000025">
    <property type="protein sequence ID" value="KAL3637420.1"/>
    <property type="molecule type" value="Genomic_DNA"/>
</dbReference>
<name>A0ABD3D939_9LAMI</name>
<proteinExistence type="predicted"/>
<accession>A0ABD3D939</accession>
<organism evidence="2 3">
    <name type="scientific">Castilleja foliolosa</name>
    <dbReference type="NCBI Taxonomy" id="1961234"/>
    <lineage>
        <taxon>Eukaryota</taxon>
        <taxon>Viridiplantae</taxon>
        <taxon>Streptophyta</taxon>
        <taxon>Embryophyta</taxon>
        <taxon>Tracheophyta</taxon>
        <taxon>Spermatophyta</taxon>
        <taxon>Magnoliopsida</taxon>
        <taxon>eudicotyledons</taxon>
        <taxon>Gunneridae</taxon>
        <taxon>Pentapetalae</taxon>
        <taxon>asterids</taxon>
        <taxon>lamiids</taxon>
        <taxon>Lamiales</taxon>
        <taxon>Orobanchaceae</taxon>
        <taxon>Pedicularideae</taxon>
        <taxon>Castillejinae</taxon>
        <taxon>Castilleja</taxon>
    </lineage>
</organism>
<reference evidence="3" key="1">
    <citation type="journal article" date="2024" name="IScience">
        <title>Strigolactones Initiate the Formation of Haustorium-like Structures in Castilleja.</title>
        <authorList>
            <person name="Buerger M."/>
            <person name="Peterson D."/>
            <person name="Chory J."/>
        </authorList>
    </citation>
    <scope>NUCLEOTIDE SEQUENCE [LARGE SCALE GENOMIC DNA]</scope>
</reference>
<dbReference type="InterPro" id="IPR005162">
    <property type="entry name" value="Retrotrans_gag_dom"/>
</dbReference>
<evidence type="ECO:0000259" key="1">
    <source>
        <dbReference type="Pfam" id="PF03732"/>
    </source>
</evidence>
<dbReference type="Pfam" id="PF03732">
    <property type="entry name" value="Retrotrans_gag"/>
    <property type="match status" value="1"/>
</dbReference>
<sequence length="238" mass="26061">MTTEQRFEKIEAEQVEMKEQQAIMSQQLKEIATTLSNLSAAVNAILPGAAAASTQAAEGTSASAGSEFLPADGFKETLPPTLPSFDGTDPIGWLARANQQFELHHTSPETKVFAALVAMEDAALYWFSWIRTRKPNLSWGEFSQALIARFDTRFKGSSFERLADVKQSGTVDEYVTVFMQLASQVPGLSDEHDLGNFMKGLVDTVRSSLRLLRLVDLETAMELARATGSSILIPLTNL</sequence>
<dbReference type="AlphaFoldDB" id="A0ABD3D939"/>
<evidence type="ECO:0000313" key="3">
    <source>
        <dbReference type="Proteomes" id="UP001632038"/>
    </source>
</evidence>
<feature type="domain" description="Retrotransposon gag" evidence="1">
    <location>
        <begin position="116"/>
        <end position="201"/>
    </location>
</feature>